<dbReference type="InterPro" id="IPR014710">
    <property type="entry name" value="RmlC-like_jellyroll"/>
</dbReference>
<evidence type="ECO:0008006" key="3">
    <source>
        <dbReference type="Google" id="ProtNLM"/>
    </source>
</evidence>
<evidence type="ECO:0000313" key="1">
    <source>
        <dbReference type="EMBL" id="KAK0609599.1"/>
    </source>
</evidence>
<dbReference type="Gene3D" id="2.60.120.10">
    <property type="entry name" value="Jelly Rolls"/>
    <property type="match status" value="1"/>
</dbReference>
<keyword evidence="2" id="KW-1185">Reference proteome</keyword>
<dbReference type="InterPro" id="IPR011051">
    <property type="entry name" value="RmlC_Cupin_sf"/>
</dbReference>
<proteinExistence type="predicted"/>
<accession>A0AA39U285</accession>
<dbReference type="EMBL" id="JAULSR010000013">
    <property type="protein sequence ID" value="KAK0609599.1"/>
    <property type="molecule type" value="Genomic_DNA"/>
</dbReference>
<protein>
    <recommendedName>
        <fullName evidence="3">Cupin type-1 domain-containing protein</fullName>
    </recommendedName>
</protein>
<name>A0AA39U285_9PEZI</name>
<sequence length="143" mass="15409">MIKSASVNEDGQSFTDDLCAGDVWFFPTGVPHNIQALDEGGDFSAYGTFLVSELSERNPIEVLSKDLEADVSAFDDLPHGELYIFNGTPDEWAFFVQGSARVTVFAAPAQSRTFDDVPKEKPIILAGNRNLTALAGNGTAYAT</sequence>
<dbReference type="Proteomes" id="UP001174934">
    <property type="component" value="Unassembled WGS sequence"/>
</dbReference>
<organism evidence="1 2">
    <name type="scientific">Bombardia bombarda</name>
    <dbReference type="NCBI Taxonomy" id="252184"/>
    <lineage>
        <taxon>Eukaryota</taxon>
        <taxon>Fungi</taxon>
        <taxon>Dikarya</taxon>
        <taxon>Ascomycota</taxon>
        <taxon>Pezizomycotina</taxon>
        <taxon>Sordariomycetes</taxon>
        <taxon>Sordariomycetidae</taxon>
        <taxon>Sordariales</taxon>
        <taxon>Lasiosphaeriaceae</taxon>
        <taxon>Bombardia</taxon>
    </lineage>
</organism>
<evidence type="ECO:0000313" key="2">
    <source>
        <dbReference type="Proteomes" id="UP001174934"/>
    </source>
</evidence>
<comment type="caution">
    <text evidence="1">The sequence shown here is derived from an EMBL/GenBank/DDBJ whole genome shotgun (WGS) entry which is preliminary data.</text>
</comment>
<gene>
    <name evidence="1" type="ORF">B0T17DRAFT_658867</name>
</gene>
<reference evidence="1" key="1">
    <citation type="submission" date="2023-06" db="EMBL/GenBank/DDBJ databases">
        <title>Genome-scale phylogeny and comparative genomics of the fungal order Sordariales.</title>
        <authorList>
            <consortium name="Lawrence Berkeley National Laboratory"/>
            <person name="Hensen N."/>
            <person name="Bonometti L."/>
            <person name="Westerberg I."/>
            <person name="Brannstrom I.O."/>
            <person name="Guillou S."/>
            <person name="Cros-Aarteil S."/>
            <person name="Calhoun S."/>
            <person name="Haridas S."/>
            <person name="Kuo A."/>
            <person name="Mondo S."/>
            <person name="Pangilinan J."/>
            <person name="Riley R."/>
            <person name="LaButti K."/>
            <person name="Andreopoulos B."/>
            <person name="Lipzen A."/>
            <person name="Chen C."/>
            <person name="Yanf M."/>
            <person name="Daum C."/>
            <person name="Ng V."/>
            <person name="Clum A."/>
            <person name="Steindorff A."/>
            <person name="Ohm R."/>
            <person name="Martin F."/>
            <person name="Silar P."/>
            <person name="Natvig D."/>
            <person name="Lalanne C."/>
            <person name="Gautier V."/>
            <person name="Ament-velasquez S.L."/>
            <person name="Kruys A."/>
            <person name="Hutchinson M.I."/>
            <person name="Powell A.J."/>
            <person name="Barry K."/>
            <person name="Miller A.N."/>
            <person name="Grigoriev I.V."/>
            <person name="Debuchy R."/>
            <person name="Gladieux P."/>
            <person name="Thoren M.H."/>
            <person name="Johannesson H."/>
        </authorList>
    </citation>
    <scope>NUCLEOTIDE SEQUENCE</scope>
    <source>
        <strain evidence="1">SMH3391-2</strain>
    </source>
</reference>
<dbReference type="SUPFAM" id="SSF51182">
    <property type="entry name" value="RmlC-like cupins"/>
    <property type="match status" value="1"/>
</dbReference>
<dbReference type="AlphaFoldDB" id="A0AA39U285"/>